<evidence type="ECO:0000313" key="3">
    <source>
        <dbReference type="Proteomes" id="UP000821866"/>
    </source>
</evidence>
<organism evidence="2 3">
    <name type="scientific">Rhipicephalus microplus</name>
    <name type="common">Cattle tick</name>
    <name type="synonym">Boophilus microplus</name>
    <dbReference type="NCBI Taxonomy" id="6941"/>
    <lineage>
        <taxon>Eukaryota</taxon>
        <taxon>Metazoa</taxon>
        <taxon>Ecdysozoa</taxon>
        <taxon>Arthropoda</taxon>
        <taxon>Chelicerata</taxon>
        <taxon>Arachnida</taxon>
        <taxon>Acari</taxon>
        <taxon>Parasitiformes</taxon>
        <taxon>Ixodida</taxon>
        <taxon>Ixodoidea</taxon>
        <taxon>Ixodidae</taxon>
        <taxon>Rhipicephalinae</taxon>
        <taxon>Rhipicephalus</taxon>
        <taxon>Boophilus</taxon>
    </lineage>
</organism>
<name>A0A9J6F2N9_RHIMP</name>
<protein>
    <submittedName>
        <fullName evidence="2">Uncharacterized protein</fullName>
    </submittedName>
</protein>
<sequence length="259" mass="29230">MNAVFRRGTERAHAWDGGKEVEYEQRHPFYMSDCVITLFEGSRQQSLHIGPVLMYGAVTSVRTAYARPRPPLAYIANRPAGSVPERGRPAGRRGRRDLPARFGGVGARSCRTHPTRLRWPKERDPRAGRAGHARQRRVHASAPGRAAQRGGNPSPRKTPRFSFIAPLTHVLRAPENAPTWIHARALHHRDGAVGVEGRDALVPRIYTRLMRDHAGANRVKRAPHQPLLRLRAKITTAVTPWRQRIFFVRKRYPISTSSV</sequence>
<gene>
    <name evidence="2" type="ORF">HPB51_013726</name>
</gene>
<evidence type="ECO:0000313" key="2">
    <source>
        <dbReference type="EMBL" id="KAH8041066.1"/>
    </source>
</evidence>
<dbReference type="AlphaFoldDB" id="A0A9J6F2N9"/>
<dbReference type="EMBL" id="JABSTU010000001">
    <property type="protein sequence ID" value="KAH8041066.1"/>
    <property type="molecule type" value="Genomic_DNA"/>
</dbReference>
<dbReference type="Proteomes" id="UP000821866">
    <property type="component" value="Chromosome 1"/>
</dbReference>
<reference evidence="2" key="1">
    <citation type="journal article" date="2020" name="Cell">
        <title>Large-Scale Comparative Analyses of Tick Genomes Elucidate Their Genetic Diversity and Vector Capacities.</title>
        <authorList>
            <consortium name="Tick Genome and Microbiome Consortium (TIGMIC)"/>
            <person name="Jia N."/>
            <person name="Wang J."/>
            <person name="Shi W."/>
            <person name="Du L."/>
            <person name="Sun Y."/>
            <person name="Zhan W."/>
            <person name="Jiang J.F."/>
            <person name="Wang Q."/>
            <person name="Zhang B."/>
            <person name="Ji P."/>
            <person name="Bell-Sakyi L."/>
            <person name="Cui X.M."/>
            <person name="Yuan T.T."/>
            <person name="Jiang B.G."/>
            <person name="Yang W.F."/>
            <person name="Lam T.T."/>
            <person name="Chang Q.C."/>
            <person name="Ding S.J."/>
            <person name="Wang X.J."/>
            <person name="Zhu J.G."/>
            <person name="Ruan X.D."/>
            <person name="Zhao L."/>
            <person name="Wei J.T."/>
            <person name="Ye R.Z."/>
            <person name="Que T.C."/>
            <person name="Du C.H."/>
            <person name="Zhou Y.H."/>
            <person name="Cheng J.X."/>
            <person name="Dai P.F."/>
            <person name="Guo W.B."/>
            <person name="Han X.H."/>
            <person name="Huang E.J."/>
            <person name="Li L.F."/>
            <person name="Wei W."/>
            <person name="Gao Y.C."/>
            <person name="Liu J.Z."/>
            <person name="Shao H.Z."/>
            <person name="Wang X."/>
            <person name="Wang C.C."/>
            <person name="Yang T.C."/>
            <person name="Huo Q.B."/>
            <person name="Li W."/>
            <person name="Chen H.Y."/>
            <person name="Chen S.E."/>
            <person name="Zhou L.G."/>
            <person name="Ni X.B."/>
            <person name="Tian J.H."/>
            <person name="Sheng Y."/>
            <person name="Liu T."/>
            <person name="Pan Y.S."/>
            <person name="Xia L.Y."/>
            <person name="Li J."/>
            <person name="Zhao F."/>
            <person name="Cao W.C."/>
        </authorList>
    </citation>
    <scope>NUCLEOTIDE SEQUENCE</scope>
    <source>
        <strain evidence="2">Rmic-2018</strain>
    </source>
</reference>
<reference evidence="2" key="2">
    <citation type="submission" date="2021-09" db="EMBL/GenBank/DDBJ databases">
        <authorList>
            <person name="Jia N."/>
            <person name="Wang J."/>
            <person name="Shi W."/>
            <person name="Du L."/>
            <person name="Sun Y."/>
            <person name="Zhan W."/>
            <person name="Jiang J."/>
            <person name="Wang Q."/>
            <person name="Zhang B."/>
            <person name="Ji P."/>
            <person name="Sakyi L.B."/>
            <person name="Cui X."/>
            <person name="Yuan T."/>
            <person name="Jiang B."/>
            <person name="Yang W."/>
            <person name="Lam T.T.-Y."/>
            <person name="Chang Q."/>
            <person name="Ding S."/>
            <person name="Wang X."/>
            <person name="Zhu J."/>
            <person name="Ruan X."/>
            <person name="Zhao L."/>
            <person name="Wei J."/>
            <person name="Que T."/>
            <person name="Du C."/>
            <person name="Cheng J."/>
            <person name="Dai P."/>
            <person name="Han X."/>
            <person name="Huang E."/>
            <person name="Gao Y."/>
            <person name="Liu J."/>
            <person name="Shao H."/>
            <person name="Ye R."/>
            <person name="Li L."/>
            <person name="Wei W."/>
            <person name="Wang X."/>
            <person name="Wang C."/>
            <person name="Huo Q."/>
            <person name="Li W."/>
            <person name="Guo W."/>
            <person name="Chen H."/>
            <person name="Chen S."/>
            <person name="Zhou L."/>
            <person name="Zhou L."/>
            <person name="Ni X."/>
            <person name="Tian J."/>
            <person name="Zhou Y."/>
            <person name="Sheng Y."/>
            <person name="Liu T."/>
            <person name="Pan Y."/>
            <person name="Xia L."/>
            <person name="Li J."/>
            <person name="Zhao F."/>
            <person name="Cao W."/>
        </authorList>
    </citation>
    <scope>NUCLEOTIDE SEQUENCE</scope>
    <source>
        <strain evidence="2">Rmic-2018</strain>
        <tissue evidence="2">Larvae</tissue>
    </source>
</reference>
<feature type="compositionally biased region" description="Basic residues" evidence="1">
    <location>
        <begin position="129"/>
        <end position="139"/>
    </location>
</feature>
<comment type="caution">
    <text evidence="2">The sequence shown here is derived from an EMBL/GenBank/DDBJ whole genome shotgun (WGS) entry which is preliminary data.</text>
</comment>
<evidence type="ECO:0000256" key="1">
    <source>
        <dbReference type="SAM" id="MobiDB-lite"/>
    </source>
</evidence>
<accession>A0A9J6F2N9</accession>
<keyword evidence="3" id="KW-1185">Reference proteome</keyword>
<feature type="region of interest" description="Disordered" evidence="1">
    <location>
        <begin position="76"/>
        <end position="160"/>
    </location>
</feature>
<proteinExistence type="predicted"/>